<sequence>MIKKIRKKSNLFTKIPVSLIILIFALYRIETSENAKKFGVEVFVYSIVIFGIFVKALLAYVFPEIILDQEIIKFIGRSKLKWSATKSIKITEVDNEISIVIEKFNSKKIIEHLKDLNTNQIELEKLIRKFAPNIDISPNLSSF</sequence>
<feature type="transmembrane region" description="Helical" evidence="1">
    <location>
        <begin position="42"/>
        <end position="62"/>
    </location>
</feature>
<gene>
    <name evidence="2" type="ORF">HNQ03_001048</name>
</gene>
<organism evidence="2 3">
    <name type="scientific">Frigoriflavimonas asaccharolytica</name>
    <dbReference type="NCBI Taxonomy" id="2735899"/>
    <lineage>
        <taxon>Bacteria</taxon>
        <taxon>Pseudomonadati</taxon>
        <taxon>Bacteroidota</taxon>
        <taxon>Flavobacteriia</taxon>
        <taxon>Flavobacteriales</taxon>
        <taxon>Weeksellaceae</taxon>
        <taxon>Frigoriflavimonas</taxon>
    </lineage>
</organism>
<dbReference type="RefSeq" id="WP_173778602.1">
    <property type="nucleotide sequence ID" value="NZ_JABSNO010000006.1"/>
</dbReference>
<proteinExistence type="predicted"/>
<evidence type="ECO:0000256" key="1">
    <source>
        <dbReference type="SAM" id="Phobius"/>
    </source>
</evidence>
<keyword evidence="1" id="KW-0472">Membrane</keyword>
<keyword evidence="1" id="KW-0812">Transmembrane</keyword>
<accession>A0A8J8K7X7</accession>
<keyword evidence="3" id="KW-1185">Reference proteome</keyword>
<dbReference type="EMBL" id="JABSNO010000006">
    <property type="protein sequence ID" value="NRS91981.1"/>
    <property type="molecule type" value="Genomic_DNA"/>
</dbReference>
<name>A0A8J8K7X7_9FLAO</name>
<dbReference type="Proteomes" id="UP000610746">
    <property type="component" value="Unassembled WGS sequence"/>
</dbReference>
<feature type="transmembrane region" description="Helical" evidence="1">
    <location>
        <begin position="12"/>
        <end position="30"/>
    </location>
</feature>
<protein>
    <submittedName>
        <fullName evidence="2">Uncharacterized protein</fullName>
    </submittedName>
</protein>
<reference evidence="2" key="1">
    <citation type="submission" date="2020-05" db="EMBL/GenBank/DDBJ databases">
        <title>Genomic Encyclopedia of Type Strains, Phase IV (KMG-V): Genome sequencing to study the core and pangenomes of soil and plant-associated prokaryotes.</title>
        <authorList>
            <person name="Whitman W."/>
        </authorList>
    </citation>
    <scope>NUCLEOTIDE SEQUENCE</scope>
    <source>
        <strain evidence="2">16F</strain>
    </source>
</reference>
<evidence type="ECO:0000313" key="3">
    <source>
        <dbReference type="Proteomes" id="UP000610746"/>
    </source>
</evidence>
<keyword evidence="1" id="KW-1133">Transmembrane helix</keyword>
<evidence type="ECO:0000313" key="2">
    <source>
        <dbReference type="EMBL" id="NRS91981.1"/>
    </source>
</evidence>
<dbReference type="AlphaFoldDB" id="A0A8J8K7X7"/>
<comment type="caution">
    <text evidence="2">The sequence shown here is derived from an EMBL/GenBank/DDBJ whole genome shotgun (WGS) entry which is preliminary data.</text>
</comment>